<feature type="domain" description="Uroporphyrinogen decarboxylase (URO-D)" evidence="1">
    <location>
        <begin position="152"/>
        <end position="342"/>
    </location>
</feature>
<evidence type="ECO:0000259" key="1">
    <source>
        <dbReference type="Pfam" id="PF01208"/>
    </source>
</evidence>
<protein>
    <submittedName>
        <fullName evidence="2">Methylcobamide--CoM methyltransferase</fullName>
    </submittedName>
</protein>
<keyword evidence="2" id="KW-0808">Transferase</keyword>
<name>A0ABT1S2M4_9FIRM</name>
<dbReference type="InterPro" id="IPR038071">
    <property type="entry name" value="UROD/MetE-like_sf"/>
</dbReference>
<reference evidence="2 3" key="1">
    <citation type="submission" date="2022-06" db="EMBL/GenBank/DDBJ databases">
        <title>Isolation of gut microbiota from human fecal samples.</title>
        <authorList>
            <person name="Pamer E.G."/>
            <person name="Barat B."/>
            <person name="Waligurski E."/>
            <person name="Medina S."/>
            <person name="Paddock L."/>
            <person name="Mostad J."/>
        </authorList>
    </citation>
    <scope>NUCLEOTIDE SEQUENCE [LARGE SCALE GENOMIC DNA]</scope>
    <source>
        <strain evidence="2 3">DFI.9.73</strain>
    </source>
</reference>
<dbReference type="EMBL" id="JANFZH010000040">
    <property type="protein sequence ID" value="MCQ4841173.1"/>
    <property type="molecule type" value="Genomic_DNA"/>
</dbReference>
<dbReference type="InterPro" id="IPR052024">
    <property type="entry name" value="Methanogen_methyltrans"/>
</dbReference>
<dbReference type="InterPro" id="IPR000257">
    <property type="entry name" value="Uroporphyrinogen_deCOase"/>
</dbReference>
<keyword evidence="2" id="KW-0489">Methyltransferase</keyword>
<dbReference type="GO" id="GO:0008168">
    <property type="term" value="F:methyltransferase activity"/>
    <property type="evidence" value="ECO:0007669"/>
    <property type="project" value="UniProtKB-KW"/>
</dbReference>
<organism evidence="2 3">
    <name type="scientific">Neglectibacter timonensis</name>
    <dbReference type="NCBI Taxonomy" id="1776382"/>
    <lineage>
        <taxon>Bacteria</taxon>
        <taxon>Bacillati</taxon>
        <taxon>Bacillota</taxon>
        <taxon>Clostridia</taxon>
        <taxon>Eubacteriales</taxon>
        <taxon>Oscillospiraceae</taxon>
        <taxon>Neglectibacter</taxon>
    </lineage>
</organism>
<accession>A0ABT1S2M4</accession>
<dbReference type="GO" id="GO:0032259">
    <property type="term" value="P:methylation"/>
    <property type="evidence" value="ECO:0007669"/>
    <property type="project" value="UniProtKB-KW"/>
</dbReference>
<evidence type="ECO:0000313" key="3">
    <source>
        <dbReference type="Proteomes" id="UP001524473"/>
    </source>
</evidence>
<gene>
    <name evidence="2" type="ORF">NE695_14755</name>
</gene>
<sequence>MTTGISSEFDRPLTREEMAGVIEGKGRARRVPIAVQHWADPSVFGEKAPLIREILDSCPCDFTRIDFKIPDVFQAPKDAPSYRWMNVDNFFPENTSLDAVTALQWDQLDAVLADFPDPGYPGLIPGNVPPDDGTYRVGLWWYWLFERLWSLRGMENALCDFYESPDKVHRLFRALTDFYKVMLRRGREELRLDAVWTSDDIGTQKGPFFSLEIFQEFFKPYYRELIEYAHQLGMHFWLHACGNIEMMIPDLIEIGLDVLHPIQKYTMQEREIAEKFGGQLCFWAGFDVQQIIPYGTPEEVREEVRFMIDTYYRPEGRLILAAGNNMTPDTPPESLRALLDEALRYGTEKCKGQQAFHPYSEAGM</sequence>
<dbReference type="Proteomes" id="UP001524473">
    <property type="component" value="Unassembled WGS sequence"/>
</dbReference>
<dbReference type="Pfam" id="PF01208">
    <property type="entry name" value="URO-D"/>
    <property type="match status" value="1"/>
</dbReference>
<dbReference type="SUPFAM" id="SSF51726">
    <property type="entry name" value="UROD/MetE-like"/>
    <property type="match status" value="1"/>
</dbReference>
<dbReference type="RefSeq" id="WP_256192263.1">
    <property type="nucleotide sequence ID" value="NZ_JANFZG010000042.1"/>
</dbReference>
<proteinExistence type="predicted"/>
<dbReference type="Gene3D" id="3.20.20.210">
    <property type="match status" value="1"/>
</dbReference>
<evidence type="ECO:0000313" key="2">
    <source>
        <dbReference type="EMBL" id="MCQ4841173.1"/>
    </source>
</evidence>
<dbReference type="PANTHER" id="PTHR47099">
    <property type="entry name" value="METHYLCOBAMIDE:COM METHYLTRANSFERASE MTBA"/>
    <property type="match status" value="1"/>
</dbReference>
<keyword evidence="3" id="KW-1185">Reference proteome</keyword>
<comment type="caution">
    <text evidence="2">The sequence shown here is derived from an EMBL/GenBank/DDBJ whole genome shotgun (WGS) entry which is preliminary data.</text>
</comment>
<dbReference type="PANTHER" id="PTHR47099:SF1">
    <property type="entry name" value="METHYLCOBAMIDE:COM METHYLTRANSFERASE MTBA"/>
    <property type="match status" value="1"/>
</dbReference>